<evidence type="ECO:0000256" key="2">
    <source>
        <dbReference type="ARBA" id="ARBA00006824"/>
    </source>
</evidence>
<sequence>MFNSGGGGSGAGWGKNLSLPRKPAVLAIRLSRELQRRPLLAKCIPTAVGFAFGDCLTQFMNRDRSRSLREQWSYSRTGSMLCIGALCAGPILLSFNRWMDLAIMPSSPSSPLALTVKFLLDQAVGCFIWQVAYLTINPAYRRSAVALLESSSVRIEEQKRVLQRHAQHVLAS</sequence>
<dbReference type="InterPro" id="IPR007248">
    <property type="entry name" value="Mpv17_PMP22"/>
</dbReference>
<evidence type="ECO:0000256" key="6">
    <source>
        <dbReference type="RuleBase" id="RU363053"/>
    </source>
</evidence>
<evidence type="ECO:0000256" key="4">
    <source>
        <dbReference type="ARBA" id="ARBA00022989"/>
    </source>
</evidence>
<comment type="caution">
    <text evidence="7">The sequence shown here is derived from an EMBL/GenBank/DDBJ whole genome shotgun (WGS) entry which is preliminary data.</text>
</comment>
<keyword evidence="3" id="KW-0812">Transmembrane</keyword>
<evidence type="ECO:0000256" key="5">
    <source>
        <dbReference type="ARBA" id="ARBA00023136"/>
    </source>
</evidence>
<dbReference type="PANTHER" id="PTHR11266:SF17">
    <property type="entry name" value="PROTEIN MPV17"/>
    <property type="match status" value="1"/>
</dbReference>
<keyword evidence="8" id="KW-1185">Reference proteome</keyword>
<comment type="similarity">
    <text evidence="2 6">Belongs to the peroxisomal membrane protein PXMP2/4 family.</text>
</comment>
<dbReference type="GO" id="GO:0016020">
    <property type="term" value="C:membrane"/>
    <property type="evidence" value="ECO:0007669"/>
    <property type="project" value="UniProtKB-SubCell"/>
</dbReference>
<keyword evidence="4" id="KW-1133">Transmembrane helix</keyword>
<reference evidence="8" key="1">
    <citation type="journal article" date="2016" name="Nat. Commun.">
        <title>The Gonium pectorale genome demonstrates co-option of cell cycle regulation during the evolution of multicellularity.</title>
        <authorList>
            <person name="Hanschen E.R."/>
            <person name="Marriage T.N."/>
            <person name="Ferris P.J."/>
            <person name="Hamaji T."/>
            <person name="Toyoda A."/>
            <person name="Fujiyama A."/>
            <person name="Neme R."/>
            <person name="Noguchi H."/>
            <person name="Minakuchi Y."/>
            <person name="Suzuki M."/>
            <person name="Kawai-Toyooka H."/>
            <person name="Smith D.R."/>
            <person name="Sparks H."/>
            <person name="Anderson J."/>
            <person name="Bakaric R."/>
            <person name="Luria V."/>
            <person name="Karger A."/>
            <person name="Kirschner M.W."/>
            <person name="Durand P.M."/>
            <person name="Michod R.E."/>
            <person name="Nozaki H."/>
            <person name="Olson B.J."/>
        </authorList>
    </citation>
    <scope>NUCLEOTIDE SEQUENCE [LARGE SCALE GENOMIC DNA]</scope>
    <source>
        <strain evidence="8">NIES-2863</strain>
    </source>
</reference>
<gene>
    <name evidence="7" type="ORF">GPECTOR_4MTA3</name>
</gene>
<proteinExistence type="inferred from homology"/>
<dbReference type="EMBL" id="LSYV01000005">
    <property type="protein sequence ID" value="KXZ54927.1"/>
    <property type="molecule type" value="Genomic_DNA"/>
</dbReference>
<protein>
    <submittedName>
        <fullName evidence="7">Uncharacterized protein</fullName>
    </submittedName>
</protein>
<dbReference type="PANTHER" id="PTHR11266">
    <property type="entry name" value="PEROXISOMAL MEMBRANE PROTEIN 2, PXMP2 MPV17"/>
    <property type="match status" value="1"/>
</dbReference>
<dbReference type="OrthoDB" id="526505at2759"/>
<name>A0A150GYE6_GONPE</name>
<evidence type="ECO:0000313" key="8">
    <source>
        <dbReference type="Proteomes" id="UP000075714"/>
    </source>
</evidence>
<dbReference type="GO" id="GO:0005737">
    <property type="term" value="C:cytoplasm"/>
    <property type="evidence" value="ECO:0007669"/>
    <property type="project" value="TreeGrafter"/>
</dbReference>
<evidence type="ECO:0000256" key="3">
    <source>
        <dbReference type="ARBA" id="ARBA00022692"/>
    </source>
</evidence>
<evidence type="ECO:0000256" key="1">
    <source>
        <dbReference type="ARBA" id="ARBA00004141"/>
    </source>
</evidence>
<organism evidence="7 8">
    <name type="scientific">Gonium pectorale</name>
    <name type="common">Green alga</name>
    <dbReference type="NCBI Taxonomy" id="33097"/>
    <lineage>
        <taxon>Eukaryota</taxon>
        <taxon>Viridiplantae</taxon>
        <taxon>Chlorophyta</taxon>
        <taxon>core chlorophytes</taxon>
        <taxon>Chlorophyceae</taxon>
        <taxon>CS clade</taxon>
        <taxon>Chlamydomonadales</taxon>
        <taxon>Volvocaceae</taxon>
        <taxon>Gonium</taxon>
    </lineage>
</organism>
<comment type="subcellular location">
    <subcellularLocation>
        <location evidence="1">Membrane</location>
        <topology evidence="1">Multi-pass membrane protein</topology>
    </subcellularLocation>
</comment>
<keyword evidence="5" id="KW-0472">Membrane</keyword>
<evidence type="ECO:0000313" key="7">
    <source>
        <dbReference type="EMBL" id="KXZ54927.1"/>
    </source>
</evidence>
<accession>A0A150GYE6</accession>
<dbReference type="Proteomes" id="UP000075714">
    <property type="component" value="Unassembled WGS sequence"/>
</dbReference>
<dbReference type="AlphaFoldDB" id="A0A150GYE6"/>